<feature type="domain" description="C2H2-type" evidence="14">
    <location>
        <begin position="873"/>
        <end position="901"/>
    </location>
</feature>
<comment type="similarity">
    <text evidence="2">Belongs to the krueppel C2H2-type zinc-finger protein family.</text>
</comment>
<dbReference type="Proteomes" id="UP000479190">
    <property type="component" value="Unassembled WGS sequence"/>
</dbReference>
<keyword evidence="16" id="KW-1185">Reference proteome</keyword>
<dbReference type="InterPro" id="IPR013087">
    <property type="entry name" value="Znf_C2H2_type"/>
</dbReference>
<dbReference type="Gene3D" id="1.25.40.20">
    <property type="entry name" value="Ankyrin repeat-containing domain"/>
    <property type="match status" value="4"/>
</dbReference>
<dbReference type="OrthoDB" id="7685779at2759"/>
<dbReference type="Pfam" id="PF13857">
    <property type="entry name" value="Ank_5"/>
    <property type="match status" value="1"/>
</dbReference>
<dbReference type="AlphaFoldDB" id="A0A6H5J6R2"/>
<keyword evidence="9" id="KW-0804">Transcription</keyword>
<evidence type="ECO:0000256" key="12">
    <source>
        <dbReference type="PROSITE-ProRule" id="PRU00042"/>
    </source>
</evidence>
<keyword evidence="6" id="KW-0862">Zinc</keyword>
<feature type="domain" description="C2H2-type" evidence="14">
    <location>
        <begin position="815"/>
        <end position="843"/>
    </location>
</feature>
<dbReference type="GO" id="GO:0000978">
    <property type="term" value="F:RNA polymerase II cis-regulatory region sequence-specific DNA binding"/>
    <property type="evidence" value="ECO:0007669"/>
    <property type="project" value="TreeGrafter"/>
</dbReference>
<keyword evidence="3" id="KW-0479">Metal-binding</keyword>
<feature type="repeat" description="ANK" evidence="11">
    <location>
        <begin position="456"/>
        <end position="488"/>
    </location>
</feature>
<feature type="repeat" description="ANK" evidence="11">
    <location>
        <begin position="348"/>
        <end position="376"/>
    </location>
</feature>
<evidence type="ECO:0000259" key="14">
    <source>
        <dbReference type="PROSITE" id="PS50157"/>
    </source>
</evidence>
<evidence type="ECO:0000256" key="9">
    <source>
        <dbReference type="ARBA" id="ARBA00023163"/>
    </source>
</evidence>
<accession>A0A6H5J6R2</accession>
<feature type="domain" description="C2H2-type" evidence="14">
    <location>
        <begin position="902"/>
        <end position="930"/>
    </location>
</feature>
<dbReference type="InterPro" id="IPR002110">
    <property type="entry name" value="Ankyrin_rpt"/>
</dbReference>
<dbReference type="GO" id="GO:0005634">
    <property type="term" value="C:nucleus"/>
    <property type="evidence" value="ECO:0007669"/>
    <property type="project" value="UniProtKB-SubCell"/>
</dbReference>
<feature type="domain" description="C2H2-type" evidence="14">
    <location>
        <begin position="960"/>
        <end position="988"/>
    </location>
</feature>
<evidence type="ECO:0000256" key="6">
    <source>
        <dbReference type="ARBA" id="ARBA00022833"/>
    </source>
</evidence>
<dbReference type="SUPFAM" id="SSF140860">
    <property type="entry name" value="Pseudo ankyrin repeat-like"/>
    <property type="match status" value="1"/>
</dbReference>
<evidence type="ECO:0000256" key="8">
    <source>
        <dbReference type="ARBA" id="ARBA00023125"/>
    </source>
</evidence>
<protein>
    <recommendedName>
        <fullName evidence="14">C2H2-type domain-containing protein</fullName>
    </recommendedName>
</protein>
<dbReference type="InterPro" id="IPR036236">
    <property type="entry name" value="Znf_C2H2_sf"/>
</dbReference>
<feature type="compositionally biased region" description="Polar residues" evidence="13">
    <location>
        <begin position="1"/>
        <end position="11"/>
    </location>
</feature>
<keyword evidence="5 12" id="KW-0863">Zinc-finger</keyword>
<dbReference type="PROSITE" id="PS50157">
    <property type="entry name" value="ZINC_FINGER_C2H2_2"/>
    <property type="match status" value="8"/>
</dbReference>
<dbReference type="SUPFAM" id="SSF57667">
    <property type="entry name" value="beta-beta-alpha zinc fingers"/>
    <property type="match status" value="4"/>
</dbReference>
<evidence type="ECO:0000256" key="2">
    <source>
        <dbReference type="ARBA" id="ARBA00006991"/>
    </source>
</evidence>
<dbReference type="Gene3D" id="3.30.160.60">
    <property type="entry name" value="Classic Zinc Finger"/>
    <property type="match status" value="8"/>
</dbReference>
<dbReference type="PROSITE" id="PS00028">
    <property type="entry name" value="ZINC_FINGER_C2H2_1"/>
    <property type="match status" value="8"/>
</dbReference>
<feature type="repeat" description="ANK" evidence="11">
    <location>
        <begin position="609"/>
        <end position="642"/>
    </location>
</feature>
<dbReference type="Pfam" id="PF00096">
    <property type="entry name" value="zf-C2H2"/>
    <property type="match status" value="4"/>
</dbReference>
<feature type="domain" description="C2H2-type" evidence="14">
    <location>
        <begin position="931"/>
        <end position="959"/>
    </location>
</feature>
<keyword evidence="11" id="KW-0040">ANK repeat</keyword>
<dbReference type="SMART" id="SM00355">
    <property type="entry name" value="ZnF_C2H2"/>
    <property type="match status" value="8"/>
</dbReference>
<dbReference type="PROSITE" id="PS50297">
    <property type="entry name" value="ANK_REP_REGION"/>
    <property type="match status" value="5"/>
</dbReference>
<evidence type="ECO:0000256" key="5">
    <source>
        <dbReference type="ARBA" id="ARBA00022771"/>
    </source>
</evidence>
<reference evidence="15 16" key="1">
    <citation type="submission" date="2020-02" db="EMBL/GenBank/DDBJ databases">
        <authorList>
            <person name="Ferguson B K."/>
        </authorList>
    </citation>
    <scope>NUCLEOTIDE SEQUENCE [LARGE SCALE GENOMIC DNA]</scope>
</reference>
<evidence type="ECO:0000313" key="16">
    <source>
        <dbReference type="Proteomes" id="UP000479190"/>
    </source>
</evidence>
<keyword evidence="10" id="KW-0539">Nucleus</keyword>
<evidence type="ECO:0000256" key="11">
    <source>
        <dbReference type="PROSITE-ProRule" id="PRU00023"/>
    </source>
</evidence>
<evidence type="ECO:0000256" key="7">
    <source>
        <dbReference type="ARBA" id="ARBA00023015"/>
    </source>
</evidence>
<sequence length="1054" mass="122644">MARSRSLTSTPARPRAHTHTHPLDRGLSDHTRGNTQTPAARRGSRELFNAAAYPFNEKISITKIIGPIAHRSHDTYTHSEIRLQPSAKQLAQYSVKSFHLYLRHHCIDIDRYKERKKARAAAVWEIHFSIFYDMFLREPPFVAPRVVCTLVYYILYGRYKEKRKLSVERVGSACLYKMYPGTRDSARTALRRYRASLERSPYNVYTYVSTRPTNDIGFPYHHHHSASTTTTTFFLPDDVYMGYSTTDWKCPPNLRDTFSAKEIDRLLTDSIRNCLSRESDYCKAGLMVDLVARTGYTDEPEVDEDGKPQLRRTTALHHCAESEKYCRELVVNLFKVFKRFDVNYVDESGFTHFHVACKRGCHDVVERFLERGQDPDCPLPKTGDSPLHLAVISCDDTTKVVKSLLRRGANPNLANHAGSTRVHIIASNGHEDTAKFFFKICDDLQLSVDIDAKDELGRTALHWALVCCKKQLAEFLWKRGADLNVACKKGKTPLHLFGVYTDDNYYDDFIERFFEIWDKRQGTARVDAQDEFGNTPLHDALRYRHRQLVELLLRRGADPNLANNDGSTAVHLIAPSYIDNGDNDDLVEMFFDICDDRQQMLHIDAVDKLGNTPLHEALRRRNYKKVVESLLRRGANPNLINEEGQTPLHMICKGASNRDELLKMFPWLAQLRVMDRLVQSFSFIIALKIIHLSLNRDTSLSYRVTKPVQWDIGAAARLRARPRRRVRRGSSRCAAFSPRSRPVRASSVAFYVFSRFTRENTFSSVAIYCELAAIKRNKSIVTEKETVCRVRRKNCCAVHIFQKRRVLFHQGRKDYPCERCEKKFGIKGNVLLHIKTVHEGRKDYPCDRCDKKFGIKGNLLYHQKTVHEGRKDFPCNKCEKKFGRKQTLLFHQKTVHEGRKDYECKICEKKFGHKPHLLKHQITVHEGRKDFACNRCEKKFGHKWILLVHQKAIHEGHKDFACDKCEMKFGFQGSLIRHRKTVHEARKDYVCDKCEKKFGRREHFLRHQKTVHEGRKDYPCDKCEKKFGQKQHLLLHQKKIHEDRKDVRKKYEQK</sequence>
<feature type="repeat" description="ANK" evidence="11">
    <location>
        <begin position="532"/>
        <end position="564"/>
    </location>
</feature>
<evidence type="ECO:0000256" key="10">
    <source>
        <dbReference type="ARBA" id="ARBA00023242"/>
    </source>
</evidence>
<comment type="subcellular location">
    <subcellularLocation>
        <location evidence="1">Nucleus</location>
    </subcellularLocation>
</comment>
<proteinExistence type="inferred from homology"/>
<dbReference type="PROSITE" id="PS50088">
    <property type="entry name" value="ANK_REPEAT"/>
    <property type="match status" value="5"/>
</dbReference>
<feature type="compositionally biased region" description="Basic and acidic residues" evidence="13">
    <location>
        <begin position="21"/>
        <end position="32"/>
    </location>
</feature>
<dbReference type="Pfam" id="PF00023">
    <property type="entry name" value="Ank"/>
    <property type="match status" value="1"/>
</dbReference>
<feature type="repeat" description="ANK" evidence="11">
    <location>
        <begin position="382"/>
        <end position="416"/>
    </location>
</feature>
<dbReference type="GO" id="GO:0001228">
    <property type="term" value="F:DNA-binding transcription activator activity, RNA polymerase II-specific"/>
    <property type="evidence" value="ECO:0007669"/>
    <property type="project" value="TreeGrafter"/>
</dbReference>
<evidence type="ECO:0000313" key="15">
    <source>
        <dbReference type="EMBL" id="CAB0044230.1"/>
    </source>
</evidence>
<dbReference type="GO" id="GO:0008270">
    <property type="term" value="F:zinc ion binding"/>
    <property type="evidence" value="ECO:0007669"/>
    <property type="project" value="UniProtKB-KW"/>
</dbReference>
<organism evidence="15 16">
    <name type="scientific">Trichogramma brassicae</name>
    <dbReference type="NCBI Taxonomy" id="86971"/>
    <lineage>
        <taxon>Eukaryota</taxon>
        <taxon>Metazoa</taxon>
        <taxon>Ecdysozoa</taxon>
        <taxon>Arthropoda</taxon>
        <taxon>Hexapoda</taxon>
        <taxon>Insecta</taxon>
        <taxon>Pterygota</taxon>
        <taxon>Neoptera</taxon>
        <taxon>Endopterygota</taxon>
        <taxon>Hymenoptera</taxon>
        <taxon>Apocrita</taxon>
        <taxon>Proctotrupomorpha</taxon>
        <taxon>Chalcidoidea</taxon>
        <taxon>Trichogrammatidae</taxon>
        <taxon>Trichogramma</taxon>
    </lineage>
</organism>
<keyword evidence="7" id="KW-0805">Transcription regulation</keyword>
<evidence type="ECO:0000256" key="13">
    <source>
        <dbReference type="SAM" id="MobiDB-lite"/>
    </source>
</evidence>
<feature type="region of interest" description="Disordered" evidence="13">
    <location>
        <begin position="1"/>
        <end position="43"/>
    </location>
</feature>
<feature type="domain" description="C2H2-type" evidence="14">
    <location>
        <begin position="844"/>
        <end position="872"/>
    </location>
</feature>
<dbReference type="SMART" id="SM00248">
    <property type="entry name" value="ANK"/>
    <property type="match status" value="8"/>
</dbReference>
<dbReference type="SUPFAM" id="SSF48403">
    <property type="entry name" value="Ankyrin repeat"/>
    <property type="match status" value="1"/>
</dbReference>
<keyword evidence="8" id="KW-0238">DNA-binding</keyword>
<evidence type="ECO:0000256" key="4">
    <source>
        <dbReference type="ARBA" id="ARBA00022737"/>
    </source>
</evidence>
<gene>
    <name evidence="15" type="ORF">TBRA_LOCUS15818</name>
</gene>
<dbReference type="InterPro" id="IPR036770">
    <property type="entry name" value="Ankyrin_rpt-contain_sf"/>
</dbReference>
<dbReference type="Pfam" id="PF12796">
    <property type="entry name" value="Ank_2"/>
    <property type="match status" value="2"/>
</dbReference>
<dbReference type="EMBL" id="CADCXV010001416">
    <property type="protein sequence ID" value="CAB0044230.1"/>
    <property type="molecule type" value="Genomic_DNA"/>
</dbReference>
<dbReference type="PANTHER" id="PTHR24393">
    <property type="entry name" value="ZINC FINGER PROTEIN"/>
    <property type="match status" value="1"/>
</dbReference>
<name>A0A6H5J6R2_9HYME</name>
<keyword evidence="4" id="KW-0677">Repeat</keyword>
<dbReference type="PANTHER" id="PTHR24393:SF15">
    <property type="entry name" value="IP01243P-RELATED"/>
    <property type="match status" value="1"/>
</dbReference>
<feature type="domain" description="C2H2-type" evidence="14">
    <location>
        <begin position="989"/>
        <end position="1017"/>
    </location>
</feature>
<feature type="domain" description="C2H2-type" evidence="14">
    <location>
        <begin position="1018"/>
        <end position="1046"/>
    </location>
</feature>
<evidence type="ECO:0000256" key="1">
    <source>
        <dbReference type="ARBA" id="ARBA00004123"/>
    </source>
</evidence>
<evidence type="ECO:0000256" key="3">
    <source>
        <dbReference type="ARBA" id="ARBA00022723"/>
    </source>
</evidence>